<evidence type="ECO:0000256" key="1">
    <source>
        <dbReference type="ARBA" id="ARBA00022679"/>
    </source>
</evidence>
<gene>
    <name evidence="5" type="ORF">FRACYDRAFT_232023</name>
</gene>
<keyword evidence="5" id="KW-0378">Hydrolase</keyword>
<dbReference type="GO" id="GO:0005524">
    <property type="term" value="F:ATP binding"/>
    <property type="evidence" value="ECO:0007669"/>
    <property type="project" value="InterPro"/>
</dbReference>
<keyword evidence="6" id="KW-1185">Reference proteome</keyword>
<keyword evidence="2" id="KW-0547">Nucleotide-binding</keyword>
<keyword evidence="3 4" id="KW-0418">Kinase</keyword>
<dbReference type="InterPro" id="IPR027417">
    <property type="entry name" value="P-loop_NTPase"/>
</dbReference>
<dbReference type="InParanoid" id="A0A1E7FUP9"/>
<dbReference type="Proteomes" id="UP000095751">
    <property type="component" value="Unassembled WGS sequence"/>
</dbReference>
<dbReference type="EMBL" id="KV784353">
    <property type="protein sequence ID" value="OEU21879.1"/>
    <property type="molecule type" value="Genomic_DNA"/>
</dbReference>
<keyword evidence="1 4" id="KW-0808">Transferase</keyword>
<evidence type="ECO:0000256" key="2">
    <source>
        <dbReference type="ARBA" id="ARBA00022741"/>
    </source>
</evidence>
<proteinExistence type="inferred from homology"/>
<dbReference type="OrthoDB" id="439792at2759"/>
<reference evidence="5 6" key="1">
    <citation type="submission" date="2016-09" db="EMBL/GenBank/DDBJ databases">
        <title>Extensive genetic diversity and differential bi-allelic expression allows diatom success in the polar Southern Ocean.</title>
        <authorList>
            <consortium name="DOE Joint Genome Institute"/>
            <person name="Mock T."/>
            <person name="Otillar R.P."/>
            <person name="Strauss J."/>
            <person name="Dupont C."/>
            <person name="Frickenhaus S."/>
            <person name="Maumus F."/>
            <person name="Mcmullan M."/>
            <person name="Sanges R."/>
            <person name="Schmutz J."/>
            <person name="Toseland A."/>
            <person name="Valas R."/>
            <person name="Veluchamy A."/>
            <person name="Ward B.J."/>
            <person name="Allen A."/>
            <person name="Barry K."/>
            <person name="Falciatore A."/>
            <person name="Ferrante M."/>
            <person name="Fortunato A.E."/>
            <person name="Gloeckner G."/>
            <person name="Gruber A."/>
            <person name="Hipkin R."/>
            <person name="Janech M."/>
            <person name="Kroth P."/>
            <person name="Leese F."/>
            <person name="Lindquist E."/>
            <person name="Lyon B.R."/>
            <person name="Martin J."/>
            <person name="Mayer C."/>
            <person name="Parker M."/>
            <person name="Quesneville H."/>
            <person name="Raymond J."/>
            <person name="Uhlig C."/>
            <person name="Valentin K.U."/>
            <person name="Worden A.Z."/>
            <person name="Armbrust E.V."/>
            <person name="Bowler C."/>
            <person name="Green B."/>
            <person name="Moulton V."/>
            <person name="Van Oosterhout C."/>
            <person name="Grigoriev I."/>
        </authorList>
    </citation>
    <scope>NUCLEOTIDE SEQUENCE [LARGE SCALE GENOMIC DNA]</scope>
    <source>
        <strain evidence="5 6">CCMP1102</strain>
    </source>
</reference>
<dbReference type="GO" id="GO:0006139">
    <property type="term" value="P:nucleobase-containing compound metabolic process"/>
    <property type="evidence" value="ECO:0007669"/>
    <property type="project" value="InterPro"/>
</dbReference>
<evidence type="ECO:0000256" key="4">
    <source>
        <dbReference type="RuleBase" id="RU003330"/>
    </source>
</evidence>
<sequence length="227" mass="25405">MNIALIGPPGSGKGSYGKYFAKALQIPIFTVSDLLKKFRPDINISSGKLIDDTIVKEESDETTSITTGCWPEKYQIQSAIHLNVPDCVCKTKILGRRQCSKCGKSYNIANVNWNGWIMPSNIPSSQEEDMGHVCCVGNSDDNKNNNASTSCDWSIRRDDDTSDIIERRLEVYHHNSDPILEYFKNKKTRTTQSKGNSNSNSLLTLTPYHGFDDLPILVDKIHTWIGS</sequence>
<dbReference type="Gene3D" id="3.40.50.300">
    <property type="entry name" value="P-loop containing nucleotide triphosphate hydrolases"/>
    <property type="match status" value="2"/>
</dbReference>
<comment type="similarity">
    <text evidence="4">Belongs to the adenylate kinase family.</text>
</comment>
<protein>
    <submittedName>
        <fullName evidence="5">p-loop containing nucleoside triphosphate hydrolase protein</fullName>
    </submittedName>
</protein>
<dbReference type="KEGG" id="fcy:FRACYDRAFT_232023"/>
<accession>A0A1E7FUP9</accession>
<dbReference type="GO" id="GO:0016787">
    <property type="term" value="F:hydrolase activity"/>
    <property type="evidence" value="ECO:0007669"/>
    <property type="project" value="UniProtKB-KW"/>
</dbReference>
<name>A0A1E7FUP9_9STRA</name>
<evidence type="ECO:0000313" key="5">
    <source>
        <dbReference type="EMBL" id="OEU21879.1"/>
    </source>
</evidence>
<dbReference type="AlphaFoldDB" id="A0A1E7FUP9"/>
<dbReference type="PRINTS" id="PR00094">
    <property type="entry name" value="ADENYLTKNASE"/>
</dbReference>
<organism evidence="5 6">
    <name type="scientific">Fragilariopsis cylindrus CCMP1102</name>
    <dbReference type="NCBI Taxonomy" id="635003"/>
    <lineage>
        <taxon>Eukaryota</taxon>
        <taxon>Sar</taxon>
        <taxon>Stramenopiles</taxon>
        <taxon>Ochrophyta</taxon>
        <taxon>Bacillariophyta</taxon>
        <taxon>Bacillariophyceae</taxon>
        <taxon>Bacillariophycidae</taxon>
        <taxon>Bacillariales</taxon>
        <taxon>Bacillariaceae</taxon>
        <taxon>Fragilariopsis</taxon>
    </lineage>
</organism>
<evidence type="ECO:0000256" key="3">
    <source>
        <dbReference type="ARBA" id="ARBA00022777"/>
    </source>
</evidence>
<dbReference type="SUPFAM" id="SSF52540">
    <property type="entry name" value="P-loop containing nucleoside triphosphate hydrolases"/>
    <property type="match status" value="1"/>
</dbReference>
<dbReference type="InterPro" id="IPR000850">
    <property type="entry name" value="Adenylat/UMP-CMP_kin"/>
</dbReference>
<dbReference type="GO" id="GO:0019205">
    <property type="term" value="F:nucleobase-containing compound kinase activity"/>
    <property type="evidence" value="ECO:0007669"/>
    <property type="project" value="InterPro"/>
</dbReference>
<evidence type="ECO:0000313" key="6">
    <source>
        <dbReference type="Proteomes" id="UP000095751"/>
    </source>
</evidence>